<feature type="transmembrane region" description="Helical" evidence="7">
    <location>
        <begin position="171"/>
        <end position="188"/>
    </location>
</feature>
<evidence type="ECO:0000313" key="10">
    <source>
        <dbReference type="EMBL" id="CAB4669794.1"/>
    </source>
</evidence>
<dbReference type="EMBL" id="CAEZZZ010000064">
    <property type="protein sequence ID" value="CAB4783003.1"/>
    <property type="molecule type" value="Genomic_DNA"/>
</dbReference>
<dbReference type="GO" id="GO:0022857">
    <property type="term" value="F:transmembrane transporter activity"/>
    <property type="evidence" value="ECO:0007669"/>
    <property type="project" value="InterPro"/>
</dbReference>
<dbReference type="PANTHER" id="PTHR23513">
    <property type="entry name" value="INTEGRAL MEMBRANE EFFLUX PROTEIN-RELATED"/>
    <property type="match status" value="1"/>
</dbReference>
<dbReference type="EMBL" id="CAEZWS010000055">
    <property type="protein sequence ID" value="CAB4669794.1"/>
    <property type="molecule type" value="Genomic_DNA"/>
</dbReference>
<dbReference type="PANTHER" id="PTHR23513:SF11">
    <property type="entry name" value="STAPHYLOFERRIN A TRANSPORTER"/>
    <property type="match status" value="1"/>
</dbReference>
<sequence length="402" mass="43714">MFFSSFKHRNYKIFYIGSTISSVGTWAHRIAQDWLVLELTNSAQALGIVISAQFLPGFFFSLFGGSLADRLDRRKALMGCNAAGGLIALVLGVLVLTHHVHVWSVALSAFLLGTTNAIDGPIRQSYYIILVGERDLPNATSLNSANINVGRLIGPVVSGLLIEAFGTGPSFIINAITYLVVFLSVAQIRPSEYMLKILVQSNETKAKIRDGFSHVLHKPELLMSIVAVSFLAMWGQDMQITSAMMAKETFARGAASFGALGSIFALGAVLGALSFSRRKTLPTIKLIGLRALLMSGAWFLAGIAPNYSTFAIALFICGWCSMGVNISGNASMRTYADPAFYGRSWGVYIFMWQSLIALGAPILGWINQQYSPRTAVLFGAVMALTMSLYVLFRFRSEATNKI</sequence>
<proteinExistence type="predicted"/>
<feature type="transmembrane region" description="Helical" evidence="7">
    <location>
        <begin position="287"/>
        <end position="304"/>
    </location>
</feature>
<keyword evidence="2" id="KW-0813">Transport</keyword>
<organism evidence="9">
    <name type="scientific">freshwater metagenome</name>
    <dbReference type="NCBI Taxonomy" id="449393"/>
    <lineage>
        <taxon>unclassified sequences</taxon>
        <taxon>metagenomes</taxon>
        <taxon>ecological metagenomes</taxon>
    </lineage>
</organism>
<evidence type="ECO:0000256" key="3">
    <source>
        <dbReference type="ARBA" id="ARBA00022475"/>
    </source>
</evidence>
<feature type="transmembrane region" description="Helical" evidence="7">
    <location>
        <begin position="12"/>
        <end position="31"/>
    </location>
</feature>
<reference evidence="9" key="1">
    <citation type="submission" date="2020-05" db="EMBL/GenBank/DDBJ databases">
        <authorList>
            <person name="Chiriac C."/>
            <person name="Salcher M."/>
            <person name="Ghai R."/>
            <person name="Kavagutti S V."/>
        </authorList>
    </citation>
    <scope>NUCLEOTIDE SEQUENCE</scope>
</reference>
<protein>
    <submittedName>
        <fullName evidence="9">Unannotated protein</fullName>
    </submittedName>
</protein>
<name>A0A6J6FY70_9ZZZZ</name>
<evidence type="ECO:0000256" key="5">
    <source>
        <dbReference type="ARBA" id="ARBA00022989"/>
    </source>
</evidence>
<evidence type="ECO:0000313" key="15">
    <source>
        <dbReference type="EMBL" id="CAB4977301.1"/>
    </source>
</evidence>
<feature type="domain" description="Major facilitator superfamily (MFS) profile" evidence="8">
    <location>
        <begin position="1"/>
        <end position="193"/>
    </location>
</feature>
<dbReference type="EMBL" id="CAFBOE010000070">
    <property type="protein sequence ID" value="CAB4977301.1"/>
    <property type="molecule type" value="Genomic_DNA"/>
</dbReference>
<evidence type="ECO:0000313" key="13">
    <source>
        <dbReference type="EMBL" id="CAB4808724.1"/>
    </source>
</evidence>
<evidence type="ECO:0000313" key="12">
    <source>
        <dbReference type="EMBL" id="CAB4783003.1"/>
    </source>
</evidence>
<keyword evidence="5 7" id="KW-1133">Transmembrane helix</keyword>
<feature type="transmembrane region" description="Helical" evidence="7">
    <location>
        <begin position="375"/>
        <end position="392"/>
    </location>
</feature>
<evidence type="ECO:0000256" key="6">
    <source>
        <dbReference type="ARBA" id="ARBA00023136"/>
    </source>
</evidence>
<keyword evidence="3" id="KW-1003">Cell membrane</keyword>
<evidence type="ECO:0000256" key="4">
    <source>
        <dbReference type="ARBA" id="ARBA00022692"/>
    </source>
</evidence>
<keyword evidence="6 7" id="KW-0472">Membrane</keyword>
<comment type="subcellular location">
    <subcellularLocation>
        <location evidence="1">Cell membrane</location>
        <topology evidence="1">Multi-pass membrane protein</topology>
    </subcellularLocation>
</comment>
<feature type="transmembrane region" description="Helical" evidence="7">
    <location>
        <begin position="310"/>
        <end position="328"/>
    </location>
</feature>
<evidence type="ECO:0000259" key="8">
    <source>
        <dbReference type="PROSITE" id="PS50850"/>
    </source>
</evidence>
<dbReference type="EMBL" id="CAEZXT010000099">
    <property type="protein sequence ID" value="CAB4706788.1"/>
    <property type="molecule type" value="Genomic_DNA"/>
</dbReference>
<dbReference type="PROSITE" id="PS50850">
    <property type="entry name" value="MFS"/>
    <property type="match status" value="1"/>
</dbReference>
<evidence type="ECO:0000313" key="9">
    <source>
        <dbReference type="EMBL" id="CAB4592639.1"/>
    </source>
</evidence>
<gene>
    <name evidence="9" type="ORF">UFOPK1773_00917</name>
    <name evidence="10" type="ORF">UFOPK2288_00973</name>
    <name evidence="11" type="ORF">UFOPK2589_01126</name>
    <name evidence="12" type="ORF">UFOPK2931_00908</name>
    <name evidence="13" type="ORF">UFOPK3056_00909</name>
    <name evidence="14" type="ORF">UFOPK3558_00932</name>
    <name evidence="15" type="ORF">UFOPK3916_00811</name>
</gene>
<evidence type="ECO:0000313" key="11">
    <source>
        <dbReference type="EMBL" id="CAB4706788.1"/>
    </source>
</evidence>
<dbReference type="SUPFAM" id="SSF103473">
    <property type="entry name" value="MFS general substrate transporter"/>
    <property type="match status" value="1"/>
</dbReference>
<dbReference type="InterPro" id="IPR036259">
    <property type="entry name" value="MFS_trans_sf"/>
</dbReference>
<feature type="transmembrane region" description="Helical" evidence="7">
    <location>
        <begin position="254"/>
        <end position="275"/>
    </location>
</feature>
<dbReference type="EMBL" id="CAEZUA010000063">
    <property type="protein sequence ID" value="CAB4592639.1"/>
    <property type="molecule type" value="Genomic_DNA"/>
</dbReference>
<keyword evidence="4 7" id="KW-0812">Transmembrane</keyword>
<dbReference type="Gene3D" id="1.20.1250.20">
    <property type="entry name" value="MFS general substrate transporter like domains"/>
    <property type="match status" value="1"/>
</dbReference>
<dbReference type="AlphaFoldDB" id="A0A6J6FY70"/>
<feature type="transmembrane region" description="Helical" evidence="7">
    <location>
        <begin position="43"/>
        <end position="64"/>
    </location>
</feature>
<accession>A0A6J6FY70</accession>
<evidence type="ECO:0000256" key="1">
    <source>
        <dbReference type="ARBA" id="ARBA00004651"/>
    </source>
</evidence>
<dbReference type="CDD" id="cd06173">
    <property type="entry name" value="MFS_MefA_like"/>
    <property type="match status" value="1"/>
</dbReference>
<dbReference type="InterPro" id="IPR010290">
    <property type="entry name" value="TM_effector"/>
</dbReference>
<feature type="transmembrane region" description="Helical" evidence="7">
    <location>
        <begin position="76"/>
        <end position="97"/>
    </location>
</feature>
<feature type="transmembrane region" description="Helical" evidence="7">
    <location>
        <begin position="340"/>
        <end position="363"/>
    </location>
</feature>
<dbReference type="InterPro" id="IPR020846">
    <property type="entry name" value="MFS_dom"/>
</dbReference>
<dbReference type="EMBL" id="CAFAAR010000099">
    <property type="protein sequence ID" value="CAB4808724.1"/>
    <property type="molecule type" value="Genomic_DNA"/>
</dbReference>
<dbReference type="GO" id="GO:0005886">
    <property type="term" value="C:plasma membrane"/>
    <property type="evidence" value="ECO:0007669"/>
    <property type="project" value="UniProtKB-SubCell"/>
</dbReference>
<evidence type="ECO:0000256" key="7">
    <source>
        <dbReference type="SAM" id="Phobius"/>
    </source>
</evidence>
<dbReference type="EMBL" id="CAFBMI010000100">
    <property type="protein sequence ID" value="CAB4905801.1"/>
    <property type="molecule type" value="Genomic_DNA"/>
</dbReference>
<evidence type="ECO:0000313" key="14">
    <source>
        <dbReference type="EMBL" id="CAB4905801.1"/>
    </source>
</evidence>
<dbReference type="Pfam" id="PF05977">
    <property type="entry name" value="MFS_3"/>
    <property type="match status" value="1"/>
</dbReference>
<evidence type="ECO:0000256" key="2">
    <source>
        <dbReference type="ARBA" id="ARBA00022448"/>
    </source>
</evidence>
<feature type="transmembrane region" description="Helical" evidence="7">
    <location>
        <begin position="215"/>
        <end position="234"/>
    </location>
</feature>